<dbReference type="CDD" id="cd01428">
    <property type="entry name" value="ADK"/>
    <property type="match status" value="1"/>
</dbReference>
<gene>
    <name evidence="4" type="ORF">UFOPK2761_03525</name>
</gene>
<dbReference type="SUPFAM" id="SSF52540">
    <property type="entry name" value="P-loop containing nucleoside triphosphate hydrolases"/>
    <property type="match status" value="1"/>
</dbReference>
<name>A0A6J6VRS4_9ZZZZ</name>
<dbReference type="InterPro" id="IPR000850">
    <property type="entry name" value="Adenylat/UMP-CMP_kin"/>
</dbReference>
<keyword evidence="1" id="KW-0808">Transferase</keyword>
<dbReference type="PROSITE" id="PS00113">
    <property type="entry name" value="ADENYLATE_KINASE"/>
    <property type="match status" value="1"/>
</dbReference>
<dbReference type="EMBL" id="CAEZYQ010000055">
    <property type="protein sequence ID" value="CAB4773317.1"/>
    <property type="molecule type" value="Genomic_DNA"/>
</dbReference>
<dbReference type="GO" id="GO:0019205">
    <property type="term" value="F:nucleobase-containing compound kinase activity"/>
    <property type="evidence" value="ECO:0007669"/>
    <property type="project" value="InterPro"/>
</dbReference>
<dbReference type="PRINTS" id="PR00094">
    <property type="entry name" value="ADENYLTKNASE"/>
</dbReference>
<evidence type="ECO:0000256" key="1">
    <source>
        <dbReference type="ARBA" id="ARBA00022679"/>
    </source>
</evidence>
<dbReference type="Gene3D" id="3.40.50.300">
    <property type="entry name" value="P-loop containing nucleotide triphosphate hydrolases"/>
    <property type="match status" value="1"/>
</dbReference>
<dbReference type="NCBIfam" id="NF011101">
    <property type="entry name" value="PRK14528.1"/>
    <property type="match status" value="1"/>
</dbReference>
<dbReference type="HAMAP" id="MF_00235">
    <property type="entry name" value="Adenylate_kinase_Adk"/>
    <property type="match status" value="1"/>
</dbReference>
<dbReference type="GO" id="GO:0005524">
    <property type="term" value="F:ATP binding"/>
    <property type="evidence" value="ECO:0007669"/>
    <property type="project" value="InterPro"/>
</dbReference>
<dbReference type="PANTHER" id="PTHR23359">
    <property type="entry name" value="NUCLEOTIDE KINASE"/>
    <property type="match status" value="1"/>
</dbReference>
<accession>A0A6J6VRS4</accession>
<dbReference type="NCBIfam" id="NF011105">
    <property type="entry name" value="PRK14532.1"/>
    <property type="match status" value="1"/>
</dbReference>
<dbReference type="NCBIfam" id="NF001381">
    <property type="entry name" value="PRK00279.1-3"/>
    <property type="match status" value="1"/>
</dbReference>
<keyword evidence="3" id="KW-0418">Kinase</keyword>
<dbReference type="AlphaFoldDB" id="A0A6J6VRS4"/>
<keyword evidence="2" id="KW-0547">Nucleotide-binding</keyword>
<organism evidence="4">
    <name type="scientific">freshwater metagenome</name>
    <dbReference type="NCBI Taxonomy" id="449393"/>
    <lineage>
        <taxon>unclassified sequences</taxon>
        <taxon>metagenomes</taxon>
        <taxon>ecological metagenomes</taxon>
    </lineage>
</organism>
<dbReference type="NCBIfam" id="NF011100">
    <property type="entry name" value="PRK14527.1"/>
    <property type="match status" value="1"/>
</dbReference>
<reference evidence="4" key="1">
    <citation type="submission" date="2020-05" db="EMBL/GenBank/DDBJ databases">
        <authorList>
            <person name="Chiriac C."/>
            <person name="Salcher M."/>
            <person name="Ghai R."/>
            <person name="Kavagutti S V."/>
        </authorList>
    </citation>
    <scope>NUCLEOTIDE SEQUENCE</scope>
</reference>
<dbReference type="InterPro" id="IPR033690">
    <property type="entry name" value="Adenylat_kinase_CS"/>
</dbReference>
<evidence type="ECO:0000256" key="2">
    <source>
        <dbReference type="ARBA" id="ARBA00022741"/>
    </source>
</evidence>
<sequence length="193" mass="20794">MRMIFMGPPGAGKGTQATVVAGRFGIPAISTGDIFRANVSEGTPLGLEAKRYMDAGEYVPDSVTNEMVRNRIAEPDAEPGFLLDGYPRTLAQVEELDGMLADAGRSLDVVVVLTVDADELVQRLLKRAETSGRSDDTEDVIRHRQDVYTEQTAPLIDVYRDRGLLLEVDGLGEVDEVTARILSALDGRGSAAS</sequence>
<evidence type="ECO:0000313" key="4">
    <source>
        <dbReference type="EMBL" id="CAB4773317.1"/>
    </source>
</evidence>
<proteinExistence type="inferred from homology"/>
<dbReference type="InterPro" id="IPR027417">
    <property type="entry name" value="P-loop_NTPase"/>
</dbReference>
<dbReference type="Pfam" id="PF00406">
    <property type="entry name" value="ADK"/>
    <property type="match status" value="1"/>
</dbReference>
<dbReference type="GO" id="GO:0006139">
    <property type="term" value="P:nucleobase-containing compound metabolic process"/>
    <property type="evidence" value="ECO:0007669"/>
    <property type="project" value="InterPro"/>
</dbReference>
<dbReference type="NCBIfam" id="NF011104">
    <property type="entry name" value="PRK14531.1"/>
    <property type="match status" value="1"/>
</dbReference>
<protein>
    <submittedName>
        <fullName evidence="4">Unannotated protein</fullName>
    </submittedName>
</protein>
<evidence type="ECO:0000256" key="3">
    <source>
        <dbReference type="ARBA" id="ARBA00022777"/>
    </source>
</evidence>